<evidence type="ECO:0000313" key="2">
    <source>
        <dbReference type="EMBL" id="GAA3854072.1"/>
    </source>
</evidence>
<organism evidence="2 3">
    <name type="scientific">Amycolatopsis tucumanensis</name>
    <dbReference type="NCBI Taxonomy" id="401106"/>
    <lineage>
        <taxon>Bacteria</taxon>
        <taxon>Bacillati</taxon>
        <taxon>Actinomycetota</taxon>
        <taxon>Actinomycetes</taxon>
        <taxon>Pseudonocardiales</taxon>
        <taxon>Pseudonocardiaceae</taxon>
        <taxon>Amycolatopsis</taxon>
    </lineage>
</organism>
<dbReference type="RefSeq" id="WP_237339034.1">
    <property type="nucleotide sequence ID" value="NZ_BAABCM010000022.1"/>
</dbReference>
<dbReference type="Pfam" id="PF05729">
    <property type="entry name" value="NACHT"/>
    <property type="match status" value="1"/>
</dbReference>
<sequence>MVELGTVVKVLASVGAKPALERAKRQEKVVATLRRFGLGPKTPPPDFDGVYIYTLIEYCYAQPEPVIRFFQNEYIRQAFRRSFETGDPSYLDREAEGIIEWNNETGELGRMDYDFRREFAGFTAVFNTLVDRCRTAAEARSERKLDDLQHQLRDLRDQLHKLPSLNEVRELIITPQERKPSVVIENLANSLHGWFEAIGYNIETDDLPSDGDEFNWIINVPTRRRYDRVVILGTSGEARVSDVERLVTLVEQKRAHEGWLVVPRRISEAAQLAASKTDGLITCYTLDTLIDEGADFEPYLSWLDQEVKRRGIDVKYVPLYCRKEEFDSSNKHSKAVSVYGKDRGGLAGYVRNWLADPSKEHLSILGEFGTGKSWFCLRLAWEIAQQYREARALGLPRPRLPLLVPLRDYAKAVNVESLFSEFFFRKHEVDLRGYSAFQYLNRTGRLLLIFDGFDEMAARVDRQAMVNNFWELARVVEPDAKVLLTCRTEHFPEDKESRDLLSARLKASTQSLTGEPPQFEVVDLIPFDKEQVREVLSHLADKKTVDVVMSNSELLDLMRRPVMSEIVLDALPEISEGSAIDLARVYLYAVRRKMSRDIQAERTFTAMADKLFFLCELAWEMLVTNTMSMNYRAFPDRIRTCFGKVVQEQKDLDHWHYDMLGQSMLIRNAEGDYTPAHRSLLEFFAAYKLAAELGILHPDFLEMATEADNNVATEITASWSSYFNKEPSTRRFEKIVKFESEDIRRLSTTFGIRKLDSAVRDLMVPMIHADLAAKRLLDLILDTRHEEAESTGYTGGNAATVLARIDRTALRGQDLHGVDLRGAELDLRKNQQCDLTNANLRHADLRETDLENVIFIGADLTGSNLERCWYIGRENASPLSLAVEYKNGGRFYVGLSTGGVLRWENGDLSGAVEKVLTYDASIFEMELIKGVSRLAAFADNGLLIVNIESRTIDCQFEDATGYAPLYLQNYDGFVIQRPQVADPDQANTTLYDRSTLEEVTKFDAPAIAALGYYVEELDRTIFDDDEGNLLTAECKDGNIEFAVRGKIDFESAFGSTNLDVILAGSLILGAQVERDKLTVAAFELDGTLYRKFELNALAPETEFHFGFIGRRWGIRADNALILSAGDSLRAFAADSGSSIWCDSDAIEVQDMVLLPDKSRFMSVSRYGEVAIRSVLTGEVISRTSTAAGFAGARFSRNSGLSDPVLRAIELGGAVIVDN</sequence>
<evidence type="ECO:0000313" key="3">
    <source>
        <dbReference type="Proteomes" id="UP001501624"/>
    </source>
</evidence>
<comment type="caution">
    <text evidence="2">The sequence shown here is derived from an EMBL/GenBank/DDBJ whole genome shotgun (WGS) entry which is preliminary data.</text>
</comment>
<evidence type="ECO:0000259" key="1">
    <source>
        <dbReference type="PROSITE" id="PS50837"/>
    </source>
</evidence>
<dbReference type="SUPFAM" id="SSF141571">
    <property type="entry name" value="Pentapeptide repeat-like"/>
    <property type="match status" value="1"/>
</dbReference>
<dbReference type="InterPro" id="IPR027417">
    <property type="entry name" value="P-loop_NTPase"/>
</dbReference>
<feature type="domain" description="NACHT" evidence="1">
    <location>
        <begin position="360"/>
        <end position="488"/>
    </location>
</feature>
<keyword evidence="3" id="KW-1185">Reference proteome</keyword>
<dbReference type="Pfam" id="PF22736">
    <property type="entry name" value="NNH5"/>
    <property type="match status" value="1"/>
</dbReference>
<name>A0ABP7JT95_9PSEU</name>
<dbReference type="Pfam" id="PF00805">
    <property type="entry name" value="Pentapeptide"/>
    <property type="match status" value="1"/>
</dbReference>
<accession>A0ABP7JT95</accession>
<dbReference type="InterPro" id="IPR001646">
    <property type="entry name" value="5peptide_repeat"/>
</dbReference>
<dbReference type="SUPFAM" id="SSF52540">
    <property type="entry name" value="P-loop containing nucleoside triphosphate hydrolases"/>
    <property type="match status" value="1"/>
</dbReference>
<dbReference type="Gene3D" id="2.160.20.80">
    <property type="entry name" value="E3 ubiquitin-protein ligase SopA"/>
    <property type="match status" value="1"/>
</dbReference>
<dbReference type="InterPro" id="IPR007111">
    <property type="entry name" value="NACHT_NTPase"/>
</dbReference>
<dbReference type="Proteomes" id="UP001501624">
    <property type="component" value="Unassembled WGS sequence"/>
</dbReference>
<dbReference type="InterPro" id="IPR011047">
    <property type="entry name" value="Quinoprotein_ADH-like_sf"/>
</dbReference>
<dbReference type="SUPFAM" id="SSF50998">
    <property type="entry name" value="Quinoprotein alcohol dehydrogenase-like"/>
    <property type="match status" value="1"/>
</dbReference>
<dbReference type="PROSITE" id="PS50837">
    <property type="entry name" value="NACHT"/>
    <property type="match status" value="1"/>
</dbReference>
<dbReference type="EMBL" id="BAABCM010000022">
    <property type="protein sequence ID" value="GAA3854072.1"/>
    <property type="molecule type" value="Genomic_DNA"/>
</dbReference>
<gene>
    <name evidence="2" type="ORF">GCM10022380_84910</name>
</gene>
<proteinExistence type="predicted"/>
<dbReference type="InterPro" id="IPR054557">
    <property type="entry name" value="NA-iREase1_dom"/>
</dbReference>
<dbReference type="Pfam" id="PF22722">
    <property type="entry name" value="NA-iREase1"/>
    <property type="match status" value="1"/>
</dbReference>
<dbReference type="InterPro" id="IPR054610">
    <property type="entry name" value="NNH"/>
</dbReference>
<protein>
    <recommendedName>
        <fullName evidence="1">NACHT domain-containing protein</fullName>
    </recommendedName>
</protein>
<dbReference type="Gene3D" id="3.40.50.300">
    <property type="entry name" value="P-loop containing nucleotide triphosphate hydrolases"/>
    <property type="match status" value="1"/>
</dbReference>
<reference evidence="3" key="1">
    <citation type="journal article" date="2019" name="Int. J. Syst. Evol. Microbiol.">
        <title>The Global Catalogue of Microorganisms (GCM) 10K type strain sequencing project: providing services to taxonomists for standard genome sequencing and annotation.</title>
        <authorList>
            <consortium name="The Broad Institute Genomics Platform"/>
            <consortium name="The Broad Institute Genome Sequencing Center for Infectious Disease"/>
            <person name="Wu L."/>
            <person name="Ma J."/>
        </authorList>
    </citation>
    <scope>NUCLEOTIDE SEQUENCE [LARGE SCALE GENOMIC DNA]</scope>
    <source>
        <strain evidence="3">JCM 17017</strain>
    </source>
</reference>